<dbReference type="RefSeq" id="WP_346094487.1">
    <property type="nucleotide sequence ID" value="NZ_BAABKS010000099.1"/>
</dbReference>
<dbReference type="InterPro" id="IPR000873">
    <property type="entry name" value="AMP-dep_synth/lig_dom"/>
</dbReference>
<evidence type="ECO:0000313" key="7">
    <source>
        <dbReference type="EMBL" id="MFD1234245.1"/>
    </source>
</evidence>
<evidence type="ECO:0000259" key="5">
    <source>
        <dbReference type="Pfam" id="PF00501"/>
    </source>
</evidence>
<feature type="domain" description="AMP-binding enzyme C-terminal" evidence="6">
    <location>
        <begin position="418"/>
        <end position="491"/>
    </location>
</feature>
<reference evidence="8" key="1">
    <citation type="journal article" date="2019" name="Int. J. Syst. Evol. Microbiol.">
        <title>The Global Catalogue of Microorganisms (GCM) 10K type strain sequencing project: providing services to taxonomists for standard genome sequencing and annotation.</title>
        <authorList>
            <consortium name="The Broad Institute Genomics Platform"/>
            <consortium name="The Broad Institute Genome Sequencing Center for Infectious Disease"/>
            <person name="Wu L."/>
            <person name="Ma J."/>
        </authorList>
    </citation>
    <scope>NUCLEOTIDE SEQUENCE [LARGE SCALE GENOMIC DNA]</scope>
    <source>
        <strain evidence="8">CCUG 49018</strain>
    </source>
</reference>
<dbReference type="InterPro" id="IPR045851">
    <property type="entry name" value="AMP-bd_C_sf"/>
</dbReference>
<sequence length="521" mass="57454">MARAQGAVEQLIRSRVADHPDDTWLKWRDEEVPWRDVLSRAQRAANGLLELGVRPGERVAIMMANHPDFIWVHLGVLLIGASSVPVNISQRGATLAHILADSDATAVVFDEDLRDAVLAVRSDLPALRHLVVHGGQVGGEVDWDVERLLAGADREPDVELAEPTGGVGMMYTSGTTGPPKGVVATNYDLSPITTLLEASGVRPGETMYTGLPLFHGNALLVSMLGSIFIDARLALAPRFTASRFFDDCRRYDAAEFNTLGGMISILLKQPPRPDDRDNPVRVVLSAGCPPDRWREFEERFGVRIIEWFGMVDSPGILLNDAGRVGSMGRSGVSGVEFRVVDDDDRPVGPGTTGELVFRHPKGRMTTYHKLPEVTDEVYRNGWFHSGDLAEYDGDGFFYYRGRKTESMRRLGENISAWEIETVVNAHPGVLESAAHPVASELGEHEVKVCVVPRPDASVTPADILDFCVGRMARHAIPRYVEFLDELPKTATERNQYAALRARGVTPTTWDREQAGYQLQRS</sequence>
<name>A0ABW3VIR5_9PSEU</name>
<feature type="domain" description="AMP-dependent synthetase/ligase" evidence="5">
    <location>
        <begin position="14"/>
        <end position="367"/>
    </location>
</feature>
<protein>
    <submittedName>
        <fullName evidence="7">AMP-binding protein</fullName>
    </submittedName>
</protein>
<organism evidence="7 8">
    <name type="scientific">Pseudonocardia benzenivorans</name>
    <dbReference type="NCBI Taxonomy" id="228005"/>
    <lineage>
        <taxon>Bacteria</taxon>
        <taxon>Bacillati</taxon>
        <taxon>Actinomycetota</taxon>
        <taxon>Actinomycetes</taxon>
        <taxon>Pseudonocardiales</taxon>
        <taxon>Pseudonocardiaceae</taxon>
        <taxon>Pseudonocardia</taxon>
    </lineage>
</organism>
<comment type="caution">
    <text evidence="7">The sequence shown here is derived from an EMBL/GenBank/DDBJ whole genome shotgun (WGS) entry which is preliminary data.</text>
</comment>
<proteinExistence type="inferred from homology"/>
<dbReference type="InterPro" id="IPR042099">
    <property type="entry name" value="ANL_N_sf"/>
</dbReference>
<dbReference type="Pfam" id="PF00501">
    <property type="entry name" value="AMP-binding"/>
    <property type="match status" value="1"/>
</dbReference>
<dbReference type="PANTHER" id="PTHR43107">
    <property type="entry name" value="LONG-CHAIN FATTY ACID TRANSPORT PROTEIN"/>
    <property type="match status" value="1"/>
</dbReference>
<dbReference type="PROSITE" id="PS00455">
    <property type="entry name" value="AMP_BINDING"/>
    <property type="match status" value="1"/>
</dbReference>
<keyword evidence="2" id="KW-0436">Ligase</keyword>
<evidence type="ECO:0000256" key="3">
    <source>
        <dbReference type="ARBA" id="ARBA00022741"/>
    </source>
</evidence>
<dbReference type="InterPro" id="IPR020845">
    <property type="entry name" value="AMP-binding_CS"/>
</dbReference>
<dbReference type="InterPro" id="IPR025110">
    <property type="entry name" value="AMP-bd_C"/>
</dbReference>
<dbReference type="PANTHER" id="PTHR43107:SF15">
    <property type="entry name" value="FATTY ACID TRANSPORT PROTEIN 3, ISOFORM A"/>
    <property type="match status" value="1"/>
</dbReference>
<dbReference type="Proteomes" id="UP001597182">
    <property type="component" value="Unassembled WGS sequence"/>
</dbReference>
<keyword evidence="3" id="KW-0547">Nucleotide-binding</keyword>
<evidence type="ECO:0000256" key="1">
    <source>
        <dbReference type="ARBA" id="ARBA00006432"/>
    </source>
</evidence>
<dbReference type="Gene3D" id="3.30.300.30">
    <property type="match status" value="1"/>
</dbReference>
<dbReference type="Pfam" id="PF13193">
    <property type="entry name" value="AMP-binding_C"/>
    <property type="match status" value="1"/>
</dbReference>
<accession>A0ABW3VIR5</accession>
<comment type="similarity">
    <text evidence="1">Belongs to the ATP-dependent AMP-binding enzyme family.</text>
</comment>
<evidence type="ECO:0000256" key="4">
    <source>
        <dbReference type="ARBA" id="ARBA00022840"/>
    </source>
</evidence>
<dbReference type="EMBL" id="JBHTMB010000120">
    <property type="protein sequence ID" value="MFD1234245.1"/>
    <property type="molecule type" value="Genomic_DNA"/>
</dbReference>
<gene>
    <name evidence="7" type="ORF">ACFQ34_13225</name>
</gene>
<dbReference type="SUPFAM" id="SSF56801">
    <property type="entry name" value="Acetyl-CoA synthetase-like"/>
    <property type="match status" value="1"/>
</dbReference>
<keyword evidence="4" id="KW-0067">ATP-binding</keyword>
<evidence type="ECO:0000256" key="2">
    <source>
        <dbReference type="ARBA" id="ARBA00022598"/>
    </source>
</evidence>
<evidence type="ECO:0000313" key="8">
    <source>
        <dbReference type="Proteomes" id="UP001597182"/>
    </source>
</evidence>
<keyword evidence="8" id="KW-1185">Reference proteome</keyword>
<dbReference type="Gene3D" id="3.40.50.12780">
    <property type="entry name" value="N-terminal domain of ligase-like"/>
    <property type="match status" value="1"/>
</dbReference>
<evidence type="ECO:0000259" key="6">
    <source>
        <dbReference type="Pfam" id="PF13193"/>
    </source>
</evidence>